<organism evidence="7 8">
    <name type="scientific">Brassicogethes aeneus</name>
    <name type="common">Rape pollen beetle</name>
    <name type="synonym">Meligethes aeneus</name>
    <dbReference type="NCBI Taxonomy" id="1431903"/>
    <lineage>
        <taxon>Eukaryota</taxon>
        <taxon>Metazoa</taxon>
        <taxon>Ecdysozoa</taxon>
        <taxon>Arthropoda</taxon>
        <taxon>Hexapoda</taxon>
        <taxon>Insecta</taxon>
        <taxon>Pterygota</taxon>
        <taxon>Neoptera</taxon>
        <taxon>Endopterygota</taxon>
        <taxon>Coleoptera</taxon>
        <taxon>Polyphaga</taxon>
        <taxon>Cucujiformia</taxon>
        <taxon>Nitidulidae</taxon>
        <taxon>Meligethinae</taxon>
        <taxon>Brassicogethes</taxon>
    </lineage>
</organism>
<keyword evidence="3 6" id="KW-0812">Transmembrane</keyword>
<reference evidence="7" key="1">
    <citation type="submission" date="2021-12" db="EMBL/GenBank/DDBJ databases">
        <authorList>
            <person name="King R."/>
        </authorList>
    </citation>
    <scope>NUCLEOTIDE SEQUENCE</scope>
</reference>
<feature type="transmembrane region" description="Helical" evidence="6">
    <location>
        <begin position="119"/>
        <end position="138"/>
    </location>
</feature>
<evidence type="ECO:0000256" key="4">
    <source>
        <dbReference type="ARBA" id="ARBA00022989"/>
    </source>
</evidence>
<accession>A0A9P0FDJ8</accession>
<sequence length="148" mass="16471">MELKFNRTACIACTSGLLFFFGWWLFIDVTVQYGKVMKENGVYFLPGILGTISGILMNLIPLDALTGSILYGTTRCGIKSSTAARLLLLFCLMILFGSIIAAIYILISDFGLNQSRPQYPGYGIFIQNISIFSAAMIIRFTKREDNLI</sequence>
<evidence type="ECO:0000256" key="6">
    <source>
        <dbReference type="SAM" id="Phobius"/>
    </source>
</evidence>
<keyword evidence="5 6" id="KW-0472">Membrane</keyword>
<keyword evidence="8" id="KW-1185">Reference proteome</keyword>
<dbReference type="EMBL" id="OV121133">
    <property type="protein sequence ID" value="CAH0551485.1"/>
    <property type="molecule type" value="Genomic_DNA"/>
</dbReference>
<comment type="subcellular location">
    <subcellularLocation>
        <location evidence="1">Membrane</location>
        <topology evidence="1">Multi-pass membrane protein</topology>
    </subcellularLocation>
</comment>
<dbReference type="Proteomes" id="UP001154078">
    <property type="component" value="Chromosome 2"/>
</dbReference>
<feature type="transmembrane region" description="Helical" evidence="6">
    <location>
        <begin position="42"/>
        <end position="65"/>
    </location>
</feature>
<dbReference type="PANTHER" id="PTHR13180">
    <property type="entry name" value="SMALL MEMBRANE PROTEIN-RELATED"/>
    <property type="match status" value="1"/>
</dbReference>
<dbReference type="InterPro" id="IPR007919">
    <property type="entry name" value="UPF0220"/>
</dbReference>
<evidence type="ECO:0000313" key="8">
    <source>
        <dbReference type="Proteomes" id="UP001154078"/>
    </source>
</evidence>
<evidence type="ECO:0000256" key="5">
    <source>
        <dbReference type="ARBA" id="ARBA00023136"/>
    </source>
</evidence>
<evidence type="ECO:0000313" key="7">
    <source>
        <dbReference type="EMBL" id="CAH0551485.1"/>
    </source>
</evidence>
<keyword evidence="4 6" id="KW-1133">Transmembrane helix</keyword>
<dbReference type="AlphaFoldDB" id="A0A9P0FDJ8"/>
<comment type="similarity">
    <text evidence="2">Belongs to the UPF0220 family.</text>
</comment>
<name>A0A9P0FDJ8_BRAAE</name>
<dbReference type="OrthoDB" id="268928at2759"/>
<evidence type="ECO:0000256" key="1">
    <source>
        <dbReference type="ARBA" id="ARBA00004141"/>
    </source>
</evidence>
<gene>
    <name evidence="7" type="ORF">MELIAE_LOCUS4087</name>
</gene>
<evidence type="ECO:0000256" key="2">
    <source>
        <dbReference type="ARBA" id="ARBA00005335"/>
    </source>
</evidence>
<proteinExistence type="inferred from homology"/>
<dbReference type="Pfam" id="PF05255">
    <property type="entry name" value="UPF0220"/>
    <property type="match status" value="1"/>
</dbReference>
<dbReference type="GO" id="GO:0016020">
    <property type="term" value="C:membrane"/>
    <property type="evidence" value="ECO:0007669"/>
    <property type="project" value="UniProtKB-SubCell"/>
</dbReference>
<evidence type="ECO:0000256" key="3">
    <source>
        <dbReference type="ARBA" id="ARBA00022692"/>
    </source>
</evidence>
<protein>
    <submittedName>
        <fullName evidence="7">Uncharacterized protein</fullName>
    </submittedName>
</protein>
<feature type="transmembrane region" description="Helical" evidence="6">
    <location>
        <begin position="9"/>
        <end position="27"/>
    </location>
</feature>
<feature type="transmembrane region" description="Helical" evidence="6">
    <location>
        <begin position="86"/>
        <end position="107"/>
    </location>
</feature>